<dbReference type="Gene3D" id="2.60.40.10">
    <property type="entry name" value="Immunoglobulins"/>
    <property type="match status" value="1"/>
</dbReference>
<sequence>MEDSRISTVDHEAVTHDFASSDRSEGLAAEINAYRPLPLSQNADVAAFELAQAAEQQANGKTARPNANEPQNADARQPIQIVPDNGNVVHLPPNTSIDDIHVEGRNLVLIQADGTRIVIINGALNVPTFLIGEVTLPQQAVVAALQQQGVNVAEGPDGSVHAGNSTNSGHQFTDSQAGNARTPLNLLGLLGPGGVIGNGNGGTNTQGNQAGNRGNGQVSQTQQTVAPLDATADTGSVKSGATISSDAAHGVLANDVTTVGGLQVVGVAAGSTETAQSGQVGSAIATSFGTLTLSADGSYSYHANPNESGTDTFTYTVRDANGTQSTTTLTFTVTDGRTSQPETADPTKLSEANLESGTSPSEEALTAQGSITLADPDNPHITGVTNSHGDAATVDAKSGDWQIQGSYGTLSIDADGKYSYTLTTAGVHAGGEQETFTYTVTDAHGNITTSTLSFTIADDAPIATADTGSLQSGVTVAADAV</sequence>
<evidence type="ECO:0000313" key="3">
    <source>
        <dbReference type="Proteomes" id="UP000199435"/>
    </source>
</evidence>
<feature type="region of interest" description="Disordered" evidence="1">
    <location>
        <begin position="197"/>
        <end position="217"/>
    </location>
</feature>
<accession>A0A1C3VNL9</accession>
<name>A0A1C3VNL9_9HYPH</name>
<dbReference type="InterPro" id="IPR010221">
    <property type="entry name" value="VCBS_dom"/>
</dbReference>
<feature type="region of interest" description="Disordered" evidence="1">
    <location>
        <begin position="1"/>
        <end position="23"/>
    </location>
</feature>
<dbReference type="Pfam" id="PF17963">
    <property type="entry name" value="Big_9"/>
    <property type="match status" value="2"/>
</dbReference>
<evidence type="ECO:0000313" key="2">
    <source>
        <dbReference type="EMBL" id="SCB29298.1"/>
    </source>
</evidence>
<dbReference type="AlphaFoldDB" id="A0A1C3VNL9"/>
<dbReference type="NCBIfam" id="TIGR01965">
    <property type="entry name" value="VCBS_repeat"/>
    <property type="match status" value="2"/>
</dbReference>
<protein>
    <submittedName>
        <fullName evidence="2">VCBS repeat-containing protein</fullName>
    </submittedName>
</protein>
<organism evidence="2 3">
    <name type="scientific">Rhizobium miluonense</name>
    <dbReference type="NCBI Taxonomy" id="411945"/>
    <lineage>
        <taxon>Bacteria</taxon>
        <taxon>Pseudomonadati</taxon>
        <taxon>Pseudomonadota</taxon>
        <taxon>Alphaproteobacteria</taxon>
        <taxon>Hyphomicrobiales</taxon>
        <taxon>Rhizobiaceae</taxon>
        <taxon>Rhizobium/Agrobacterium group</taxon>
        <taxon>Rhizobium</taxon>
    </lineage>
</organism>
<proteinExistence type="predicted"/>
<feature type="non-terminal residue" evidence="2">
    <location>
        <position position="481"/>
    </location>
</feature>
<feature type="region of interest" description="Disordered" evidence="1">
    <location>
        <begin position="335"/>
        <end position="366"/>
    </location>
</feature>
<evidence type="ECO:0000256" key="1">
    <source>
        <dbReference type="SAM" id="MobiDB-lite"/>
    </source>
</evidence>
<dbReference type="Proteomes" id="UP000199435">
    <property type="component" value="Unassembled WGS sequence"/>
</dbReference>
<gene>
    <name evidence="2" type="ORF">GA0061102_101598</name>
</gene>
<dbReference type="EMBL" id="FMAH01000015">
    <property type="protein sequence ID" value="SCB29298.1"/>
    <property type="molecule type" value="Genomic_DNA"/>
</dbReference>
<reference evidence="3" key="1">
    <citation type="submission" date="2016-08" db="EMBL/GenBank/DDBJ databases">
        <authorList>
            <person name="Varghese N."/>
            <person name="Submissions Spin"/>
        </authorList>
    </citation>
    <scope>NUCLEOTIDE SEQUENCE [LARGE SCALE GENOMIC DNA]</scope>
    <source>
        <strain evidence="3">HAMBI 2971</strain>
    </source>
</reference>
<dbReference type="STRING" id="411945.GA0061102_101598"/>
<dbReference type="InterPro" id="IPR013783">
    <property type="entry name" value="Ig-like_fold"/>
</dbReference>
<dbReference type="Gene3D" id="2.60.40.2810">
    <property type="match status" value="1"/>
</dbReference>
<keyword evidence="3" id="KW-1185">Reference proteome</keyword>
<feature type="compositionally biased region" description="Polar residues" evidence="1">
    <location>
        <begin position="353"/>
        <end position="366"/>
    </location>
</feature>
<dbReference type="RefSeq" id="WP_167667990.1">
    <property type="nucleotide sequence ID" value="NZ_FMAH01000015.1"/>
</dbReference>
<feature type="compositionally biased region" description="Low complexity" evidence="1">
    <location>
        <begin position="205"/>
        <end position="217"/>
    </location>
</feature>